<dbReference type="InterPro" id="IPR001005">
    <property type="entry name" value="SANT/Myb"/>
</dbReference>
<dbReference type="InParanoid" id="Q0U0G5"/>
<evidence type="ECO:0000313" key="3">
    <source>
        <dbReference type="EMBL" id="EAT77865.1"/>
    </source>
</evidence>
<dbReference type="PROSITE" id="PS50090">
    <property type="entry name" value="MYB_LIKE"/>
    <property type="match status" value="1"/>
</dbReference>
<dbReference type="VEuPathDB" id="FungiDB:JI435_146730"/>
<dbReference type="RefSeq" id="XP_001804856.1">
    <property type="nucleotide sequence ID" value="XM_001804804.1"/>
</dbReference>
<evidence type="ECO:0000256" key="1">
    <source>
        <dbReference type="SAM" id="MobiDB-lite"/>
    </source>
</evidence>
<protein>
    <recommendedName>
        <fullName evidence="2">Myb-like domain-containing protein</fullName>
    </recommendedName>
</protein>
<feature type="region of interest" description="Disordered" evidence="1">
    <location>
        <begin position="149"/>
        <end position="193"/>
    </location>
</feature>
<reference evidence="4" key="1">
    <citation type="journal article" date="2007" name="Plant Cell">
        <title>Dothideomycete-plant interactions illuminated by genome sequencing and EST analysis of the wheat pathogen Stagonospora nodorum.</title>
        <authorList>
            <person name="Hane J.K."/>
            <person name="Lowe R.G."/>
            <person name="Solomon P.S."/>
            <person name="Tan K.C."/>
            <person name="Schoch C.L."/>
            <person name="Spatafora J.W."/>
            <person name="Crous P.W."/>
            <person name="Kodira C."/>
            <person name="Birren B.W."/>
            <person name="Galagan J.E."/>
            <person name="Torriani S.F."/>
            <person name="McDonald B.A."/>
            <person name="Oliver R.P."/>
        </authorList>
    </citation>
    <scope>NUCLEOTIDE SEQUENCE [LARGE SCALE GENOMIC DNA]</scope>
    <source>
        <strain evidence="4">SN15 / ATCC MYA-4574 / FGSC 10173</strain>
    </source>
</reference>
<gene>
    <name evidence="3" type="ORF">SNOG_14673</name>
</gene>
<dbReference type="EMBL" id="CH445357">
    <property type="protein sequence ID" value="EAT77865.1"/>
    <property type="molecule type" value="Genomic_DNA"/>
</dbReference>
<dbReference type="KEGG" id="pno:SNOG_14673"/>
<accession>Q0U0G5</accession>
<feature type="domain" description="Myb-like" evidence="2">
    <location>
        <begin position="84"/>
        <end position="128"/>
    </location>
</feature>
<feature type="compositionally biased region" description="Acidic residues" evidence="1">
    <location>
        <begin position="179"/>
        <end position="193"/>
    </location>
</feature>
<sequence length="193" mass="22484">MDPMQPPKLPHPGIYLFPLINELVNIASESNPQLRQYKDYIVSIMPLSDVEKIEIRKLLTKNRITPLESLGTIRDCQHGRSWEWDEGNDDHMLKVIREQYKMDWTVLADFLFIGKRASQCKARYMRVLVGNREWLEENGEWLQEVEERAKRAELQNGGKEETAKKPQRSKRGKAKKSDEADDDDEDVEDGDGQ</sequence>
<dbReference type="InterPro" id="IPR009057">
    <property type="entry name" value="Homeodomain-like_sf"/>
</dbReference>
<dbReference type="AlphaFoldDB" id="Q0U0G5"/>
<evidence type="ECO:0000259" key="2">
    <source>
        <dbReference type="PROSITE" id="PS50090"/>
    </source>
</evidence>
<dbReference type="HOGENOM" id="CLU_1409258_0_0_1"/>
<evidence type="ECO:0000313" key="4">
    <source>
        <dbReference type="Proteomes" id="UP000001055"/>
    </source>
</evidence>
<dbReference type="GeneID" id="5981782"/>
<dbReference type="Proteomes" id="UP000001055">
    <property type="component" value="Unassembled WGS sequence"/>
</dbReference>
<organism evidence="3 4">
    <name type="scientific">Phaeosphaeria nodorum (strain SN15 / ATCC MYA-4574 / FGSC 10173)</name>
    <name type="common">Glume blotch fungus</name>
    <name type="synonym">Parastagonospora nodorum</name>
    <dbReference type="NCBI Taxonomy" id="321614"/>
    <lineage>
        <taxon>Eukaryota</taxon>
        <taxon>Fungi</taxon>
        <taxon>Dikarya</taxon>
        <taxon>Ascomycota</taxon>
        <taxon>Pezizomycotina</taxon>
        <taxon>Dothideomycetes</taxon>
        <taxon>Pleosporomycetidae</taxon>
        <taxon>Pleosporales</taxon>
        <taxon>Pleosporineae</taxon>
        <taxon>Phaeosphaeriaceae</taxon>
        <taxon>Parastagonospora</taxon>
    </lineage>
</organism>
<dbReference type="SUPFAM" id="SSF46689">
    <property type="entry name" value="Homeodomain-like"/>
    <property type="match status" value="1"/>
</dbReference>
<proteinExistence type="predicted"/>
<feature type="compositionally biased region" description="Basic and acidic residues" evidence="1">
    <location>
        <begin position="149"/>
        <end position="164"/>
    </location>
</feature>
<name>Q0U0G5_PHANO</name>
<feature type="compositionally biased region" description="Basic residues" evidence="1">
    <location>
        <begin position="165"/>
        <end position="174"/>
    </location>
</feature>